<evidence type="ECO:0000313" key="7">
    <source>
        <dbReference type="Proteomes" id="UP000030980"/>
    </source>
</evidence>
<feature type="domain" description="Thioredoxin" evidence="5">
    <location>
        <begin position="132"/>
        <end position="269"/>
    </location>
</feature>
<dbReference type="PROSITE" id="PS00194">
    <property type="entry name" value="THIOREDOXIN_1"/>
    <property type="match status" value="1"/>
</dbReference>
<keyword evidence="4" id="KW-0812">Transmembrane</keyword>
<dbReference type="AlphaFoldDB" id="A0A0B3BLW3"/>
<keyword evidence="2" id="KW-0201">Cytochrome c-type biogenesis</keyword>
<dbReference type="STRING" id="706570.PT85_16185"/>
<dbReference type="InterPro" id="IPR001640">
    <property type="entry name" value="Lgt"/>
</dbReference>
<dbReference type="InterPro" id="IPR013740">
    <property type="entry name" value="Redoxin"/>
</dbReference>
<organism evidence="6 7">
    <name type="scientific">Pseudomonas flexibilis</name>
    <dbReference type="NCBI Taxonomy" id="706570"/>
    <lineage>
        <taxon>Bacteria</taxon>
        <taxon>Pseudomonadati</taxon>
        <taxon>Pseudomonadota</taxon>
        <taxon>Gammaproteobacteria</taxon>
        <taxon>Pseudomonadales</taxon>
        <taxon>Pseudomonadaceae</taxon>
        <taxon>Pseudomonas</taxon>
    </lineage>
</organism>
<evidence type="ECO:0000259" key="5">
    <source>
        <dbReference type="PROSITE" id="PS51352"/>
    </source>
</evidence>
<keyword evidence="3" id="KW-0676">Redox-active center</keyword>
<keyword evidence="4" id="KW-0472">Membrane</keyword>
<protein>
    <submittedName>
        <fullName evidence="6">Redoxin</fullName>
    </submittedName>
</protein>
<dbReference type="Pfam" id="PF01790">
    <property type="entry name" value="LGT"/>
    <property type="match status" value="1"/>
</dbReference>
<dbReference type="GO" id="GO:0005886">
    <property type="term" value="C:plasma membrane"/>
    <property type="evidence" value="ECO:0007669"/>
    <property type="project" value="InterPro"/>
</dbReference>
<dbReference type="OrthoDB" id="9799347at2"/>
<dbReference type="InterPro" id="IPR036249">
    <property type="entry name" value="Thioredoxin-like_sf"/>
</dbReference>
<feature type="transmembrane region" description="Helical" evidence="4">
    <location>
        <begin position="109"/>
        <end position="134"/>
    </location>
</feature>
<evidence type="ECO:0000256" key="3">
    <source>
        <dbReference type="ARBA" id="ARBA00023284"/>
    </source>
</evidence>
<dbReference type="RefSeq" id="WP_027591619.1">
    <property type="nucleotide sequence ID" value="NZ_FMUP01000011.1"/>
</dbReference>
<dbReference type="InterPro" id="IPR050553">
    <property type="entry name" value="Thioredoxin_ResA/DsbE_sf"/>
</dbReference>
<evidence type="ECO:0000256" key="1">
    <source>
        <dbReference type="ARBA" id="ARBA00004196"/>
    </source>
</evidence>
<dbReference type="Proteomes" id="UP000030980">
    <property type="component" value="Unassembled WGS sequence"/>
</dbReference>
<name>A0A0B3BLW3_9PSED</name>
<keyword evidence="7" id="KW-1185">Reference proteome</keyword>
<dbReference type="Pfam" id="PF08534">
    <property type="entry name" value="Redoxin"/>
    <property type="match status" value="1"/>
</dbReference>
<dbReference type="PANTHER" id="PTHR42852:SF13">
    <property type="entry name" value="PROTEIN DIPZ"/>
    <property type="match status" value="1"/>
</dbReference>
<dbReference type="PROSITE" id="PS51352">
    <property type="entry name" value="THIOREDOXIN_2"/>
    <property type="match status" value="1"/>
</dbReference>
<comment type="caution">
    <text evidence="6">The sequence shown here is derived from an EMBL/GenBank/DDBJ whole genome shotgun (WGS) entry which is preliminary data.</text>
</comment>
<dbReference type="GO" id="GO:0042158">
    <property type="term" value="P:lipoprotein biosynthetic process"/>
    <property type="evidence" value="ECO:0007669"/>
    <property type="project" value="InterPro"/>
</dbReference>
<dbReference type="GO" id="GO:0008961">
    <property type="term" value="F:phosphatidylglycerol-prolipoprotein diacylglyceryl transferase activity"/>
    <property type="evidence" value="ECO:0007669"/>
    <property type="project" value="InterPro"/>
</dbReference>
<reference evidence="6 7" key="1">
    <citation type="submission" date="2014-11" db="EMBL/GenBank/DDBJ databases">
        <title>Genome sequence of Pseudomonas tuomuerensis JCM 14085.</title>
        <authorList>
            <person name="Shin S.-K."/>
            <person name="Yi H."/>
        </authorList>
    </citation>
    <scope>NUCLEOTIDE SEQUENCE [LARGE SCALE GENOMIC DNA]</scope>
    <source>
        <strain evidence="6 7">JCM 14085</strain>
    </source>
</reference>
<dbReference type="SUPFAM" id="SSF52833">
    <property type="entry name" value="Thioredoxin-like"/>
    <property type="match status" value="1"/>
</dbReference>
<comment type="subcellular location">
    <subcellularLocation>
        <location evidence="1">Cell envelope</location>
    </subcellularLocation>
</comment>
<dbReference type="GO" id="GO:0015036">
    <property type="term" value="F:disulfide oxidoreductase activity"/>
    <property type="evidence" value="ECO:0007669"/>
    <property type="project" value="UniProtKB-ARBA"/>
</dbReference>
<evidence type="ECO:0000313" key="6">
    <source>
        <dbReference type="EMBL" id="KHO63615.1"/>
    </source>
</evidence>
<dbReference type="CDD" id="cd02966">
    <property type="entry name" value="TlpA_like_family"/>
    <property type="match status" value="1"/>
</dbReference>
<gene>
    <name evidence="6" type="ORF">PT85_16185</name>
</gene>
<evidence type="ECO:0000256" key="4">
    <source>
        <dbReference type="SAM" id="Phobius"/>
    </source>
</evidence>
<dbReference type="InterPro" id="IPR013766">
    <property type="entry name" value="Thioredoxin_domain"/>
</dbReference>
<dbReference type="Gene3D" id="3.40.30.10">
    <property type="entry name" value="Glutaredoxin"/>
    <property type="match status" value="1"/>
</dbReference>
<keyword evidence="4" id="KW-1133">Transmembrane helix</keyword>
<dbReference type="EMBL" id="JTAK01000008">
    <property type="protein sequence ID" value="KHO63615.1"/>
    <property type="molecule type" value="Genomic_DNA"/>
</dbReference>
<proteinExistence type="predicted"/>
<dbReference type="GO" id="GO:0017004">
    <property type="term" value="P:cytochrome complex assembly"/>
    <property type="evidence" value="ECO:0007669"/>
    <property type="project" value="UniProtKB-KW"/>
</dbReference>
<dbReference type="GO" id="GO:0030313">
    <property type="term" value="C:cell envelope"/>
    <property type="evidence" value="ECO:0007669"/>
    <property type="project" value="UniProtKB-SubCell"/>
</dbReference>
<evidence type="ECO:0000256" key="2">
    <source>
        <dbReference type="ARBA" id="ARBA00022748"/>
    </source>
</evidence>
<feature type="transmembrane region" description="Helical" evidence="4">
    <location>
        <begin position="76"/>
        <end position="97"/>
    </location>
</feature>
<sequence>MISAGPFSIQVVILIVAVLLAWVITRKVAQRLPDTPARQAGGLLLDAVFWGLVAARLGYILQWWSDYAASPLSMIAIGDGGFSGGSGVLGGVAFAWWRTRTMPLLRRPLLVGSAAGVLSWSAATGVLGLIQLAVAPPLPELQLNRLDADPVVLSEYTGRPVVVNLWASWCPPCRREMPVLEQAQSHYPGIAIVMVNQGESAAQARDFLAREHLTFQENLLDPAGRLMRDMGARGLPTTLFFDAQGRLVDSHVGELTRASLRDTLSRHFQPLTINTAKE</sequence>
<dbReference type="PANTHER" id="PTHR42852">
    <property type="entry name" value="THIOL:DISULFIDE INTERCHANGE PROTEIN DSBE"/>
    <property type="match status" value="1"/>
</dbReference>
<feature type="transmembrane region" description="Helical" evidence="4">
    <location>
        <begin position="6"/>
        <end position="24"/>
    </location>
</feature>
<accession>A0A0B3BLW3</accession>
<dbReference type="InterPro" id="IPR017937">
    <property type="entry name" value="Thioredoxin_CS"/>
</dbReference>
<feature type="transmembrane region" description="Helical" evidence="4">
    <location>
        <begin position="44"/>
        <end position="64"/>
    </location>
</feature>